<sequence>MLPFLSRCRGTSQLSRLSVSVTVSVMSARCLATVSATLPIEKPRTNPVGIQQLSNGLQSQLFPPPTRLSKKQQQLQNSISLYDAKLINLSHMHLQQHELLGKKCSTNTPINFPVPSLQGKNLSEHFYRVGAHSIQPYMPLIENLLAVGQTIKPTMPAKWEFKSGWTRYEVGKSPKSVPYPLEDELVFDVETMYHLTQYPCLATCYTPKAWYSWCSPYLTGESKTQDGHLIPLGVRDHNKIVVGHNVSYDRARGWKSIVFYNQRHFIWIRCLYMLLLVGCVQDREVLG</sequence>
<protein>
    <submittedName>
        <fullName evidence="1">Unnamed protein product</fullName>
    </submittedName>
</protein>
<gene>
    <name evidence="1" type="ORF">Amon02_000970200</name>
</gene>
<name>A0ACB5TUA1_AMBMO</name>
<dbReference type="EMBL" id="BSXS01009253">
    <property type="protein sequence ID" value="GME95041.1"/>
    <property type="molecule type" value="Genomic_DNA"/>
</dbReference>
<comment type="caution">
    <text evidence="1">The sequence shown here is derived from an EMBL/GenBank/DDBJ whole genome shotgun (WGS) entry which is preliminary data.</text>
</comment>
<accession>A0ACB5TUA1</accession>
<keyword evidence="2" id="KW-1185">Reference proteome</keyword>
<evidence type="ECO:0000313" key="2">
    <source>
        <dbReference type="Proteomes" id="UP001165064"/>
    </source>
</evidence>
<dbReference type="Proteomes" id="UP001165064">
    <property type="component" value="Unassembled WGS sequence"/>
</dbReference>
<organism evidence="1 2">
    <name type="scientific">Ambrosiozyma monospora</name>
    <name type="common">Yeast</name>
    <name type="synonym">Endomycopsis monosporus</name>
    <dbReference type="NCBI Taxonomy" id="43982"/>
    <lineage>
        <taxon>Eukaryota</taxon>
        <taxon>Fungi</taxon>
        <taxon>Dikarya</taxon>
        <taxon>Ascomycota</taxon>
        <taxon>Saccharomycotina</taxon>
        <taxon>Pichiomycetes</taxon>
        <taxon>Pichiales</taxon>
        <taxon>Pichiaceae</taxon>
        <taxon>Ambrosiozyma</taxon>
    </lineage>
</organism>
<proteinExistence type="predicted"/>
<reference evidence="1" key="1">
    <citation type="submission" date="2023-04" db="EMBL/GenBank/DDBJ databases">
        <title>Ambrosiozyma monospora NBRC 10751.</title>
        <authorList>
            <person name="Ichikawa N."/>
            <person name="Sato H."/>
            <person name="Tonouchi N."/>
        </authorList>
    </citation>
    <scope>NUCLEOTIDE SEQUENCE</scope>
    <source>
        <strain evidence="1">NBRC 10751</strain>
    </source>
</reference>
<evidence type="ECO:0000313" key="1">
    <source>
        <dbReference type="EMBL" id="GME95041.1"/>
    </source>
</evidence>